<dbReference type="eggNOG" id="arCOG02053">
    <property type="taxonomic scope" value="Archaea"/>
</dbReference>
<dbReference type="Proteomes" id="UP000002071">
    <property type="component" value="Chromosome"/>
</dbReference>
<dbReference type="InterPro" id="IPR014729">
    <property type="entry name" value="Rossmann-like_a/b/a_fold"/>
</dbReference>
<sequence length="137" mass="14992">MEVLVPINSRDSARETVEYALREYPDASITVIHVTPRNGTHGMGGMYVHGPPVEAEREYTDQLFEMANGTASAHGRLLTTITAVGCPVREIVAYAEKSDTDHIVIGNCKRTGLARFLFDNVTKGVVYRSPVSVTVVK</sequence>
<protein>
    <submittedName>
        <fullName evidence="3">UspA domain protein</fullName>
    </submittedName>
</protein>
<dbReference type="CDD" id="cd00293">
    <property type="entry name" value="USP-like"/>
    <property type="match status" value="1"/>
</dbReference>
<dbReference type="PANTHER" id="PTHR46268:SF24">
    <property type="entry name" value="UNIVERSAL STRESS PROTEIN"/>
    <property type="match status" value="1"/>
</dbReference>
<organism evidence="3 4">
    <name type="scientific">Halorhabdus utahensis (strain DSM 12940 / JCM 11049 / AX-2)</name>
    <dbReference type="NCBI Taxonomy" id="519442"/>
    <lineage>
        <taxon>Archaea</taxon>
        <taxon>Methanobacteriati</taxon>
        <taxon>Methanobacteriota</taxon>
        <taxon>Stenosarchaea group</taxon>
        <taxon>Halobacteria</taxon>
        <taxon>Halobacteriales</taxon>
        <taxon>Haloarculaceae</taxon>
        <taxon>Halorhabdus</taxon>
    </lineage>
</organism>
<feature type="domain" description="UspA" evidence="2">
    <location>
        <begin position="3"/>
        <end position="137"/>
    </location>
</feature>
<dbReference type="STRING" id="519442.Huta_2057"/>
<evidence type="ECO:0000259" key="2">
    <source>
        <dbReference type="Pfam" id="PF00582"/>
    </source>
</evidence>
<dbReference type="GeneID" id="8384351"/>
<proteinExistence type="inferred from homology"/>
<dbReference type="InterPro" id="IPR006016">
    <property type="entry name" value="UspA"/>
</dbReference>
<keyword evidence="4" id="KW-1185">Reference proteome</keyword>
<reference evidence="3 4" key="1">
    <citation type="journal article" date="2009" name="Stand. Genomic Sci.">
        <title>Complete genome sequence of Halorhabdus utahensis type strain (AX-2).</title>
        <authorList>
            <person name="Anderson I."/>
            <person name="Tindall B.J."/>
            <person name="Pomrenke H."/>
            <person name="Goker M."/>
            <person name="Lapidus A."/>
            <person name="Nolan M."/>
            <person name="Copeland A."/>
            <person name="Glavina Del Rio T."/>
            <person name="Chen F."/>
            <person name="Tice H."/>
            <person name="Cheng J.F."/>
            <person name="Lucas S."/>
            <person name="Chertkov O."/>
            <person name="Bruce D."/>
            <person name="Brettin T."/>
            <person name="Detter J.C."/>
            <person name="Han C."/>
            <person name="Goodwin L."/>
            <person name="Land M."/>
            <person name="Hauser L."/>
            <person name="Chang Y.J."/>
            <person name="Jeffries C.D."/>
            <person name="Pitluck S."/>
            <person name="Pati A."/>
            <person name="Mavromatis K."/>
            <person name="Ivanova N."/>
            <person name="Ovchinnikova G."/>
            <person name="Chen A."/>
            <person name="Palaniappan K."/>
            <person name="Chain P."/>
            <person name="Rohde M."/>
            <person name="Bristow J."/>
            <person name="Eisen J.A."/>
            <person name="Markowitz V."/>
            <person name="Hugenholtz P."/>
            <person name="Kyrpides N.C."/>
            <person name="Klenk H.P."/>
        </authorList>
    </citation>
    <scope>NUCLEOTIDE SEQUENCE [LARGE SCALE GENOMIC DNA]</scope>
    <source>
        <strain evidence="4">DSM 12940 / JCM 11049 / AX-2</strain>
    </source>
</reference>
<dbReference type="Pfam" id="PF00582">
    <property type="entry name" value="Usp"/>
    <property type="match status" value="1"/>
</dbReference>
<evidence type="ECO:0000313" key="4">
    <source>
        <dbReference type="Proteomes" id="UP000002071"/>
    </source>
</evidence>
<comment type="similarity">
    <text evidence="1">Belongs to the universal stress protein A family.</text>
</comment>
<dbReference type="KEGG" id="hut:Huta_2057"/>
<dbReference type="Gene3D" id="3.40.50.620">
    <property type="entry name" value="HUPs"/>
    <property type="match status" value="1"/>
</dbReference>
<gene>
    <name evidence="3" type="ordered locus">Huta_2057</name>
</gene>
<evidence type="ECO:0000313" key="3">
    <source>
        <dbReference type="EMBL" id="ACV12224.1"/>
    </source>
</evidence>
<accession>C7NTN4</accession>
<dbReference type="EMBL" id="CP001687">
    <property type="protein sequence ID" value="ACV12224.1"/>
    <property type="molecule type" value="Genomic_DNA"/>
</dbReference>
<dbReference type="PANTHER" id="PTHR46268">
    <property type="entry name" value="STRESS RESPONSE PROTEIN NHAX"/>
    <property type="match status" value="1"/>
</dbReference>
<dbReference type="HOGENOM" id="CLU_049301_11_4_2"/>
<evidence type="ECO:0000256" key="1">
    <source>
        <dbReference type="ARBA" id="ARBA00008791"/>
    </source>
</evidence>
<name>C7NTN4_HALUD</name>
<dbReference type="AlphaFoldDB" id="C7NTN4"/>
<dbReference type="SUPFAM" id="SSF52402">
    <property type="entry name" value="Adenine nucleotide alpha hydrolases-like"/>
    <property type="match status" value="1"/>
</dbReference>
<dbReference type="OrthoDB" id="105697at2157"/>
<dbReference type="RefSeq" id="WP_015789795.1">
    <property type="nucleotide sequence ID" value="NC_013158.1"/>
</dbReference>